<name>A0A330LCD1_9BACT</name>
<dbReference type="InParanoid" id="A0A330LCD1"/>
<accession>A0A330LCD1</accession>
<sequence>MGDAVRDVEDMKRLKLVADELHRELSGRLGRLIRLRTKLPLKESHTNGWRVELGSLGLGEPRLEVWYCEWAREGQRRLWYGFYAAQADKLRRRIAVLPESLRSVRQLNEKDMRLATGSRTDSVLKKPLGSSEYDRPIYEEFHESESEYSYFGQFGSMLPEDSENIRILVGQATGFFESVIKSRQPDAPPRESDREQDYVRVVNRHAVRQHLAREQDRLSVEHCLRRDQFRCQVCEMSFREVYGEIGNGFAEAHHVLPLAQLEESVVPSSQDLVTVCANCHRMLHRLGGEDGDISRLRRMFHRE</sequence>
<evidence type="ECO:0000313" key="3">
    <source>
        <dbReference type="Proteomes" id="UP000248168"/>
    </source>
</evidence>
<dbReference type="GO" id="GO:0003676">
    <property type="term" value="F:nucleic acid binding"/>
    <property type="evidence" value="ECO:0007669"/>
    <property type="project" value="InterPro"/>
</dbReference>
<dbReference type="EMBL" id="OUNR01000021">
    <property type="protein sequence ID" value="SPP66623.1"/>
    <property type="molecule type" value="Genomic_DNA"/>
</dbReference>
<dbReference type="AlphaFoldDB" id="A0A330LCD1"/>
<evidence type="ECO:0000313" key="2">
    <source>
        <dbReference type="EMBL" id="SPP66623.1"/>
    </source>
</evidence>
<reference evidence="3" key="1">
    <citation type="submission" date="2018-04" db="EMBL/GenBank/DDBJ databases">
        <authorList>
            <person name="Lucker S."/>
            <person name="Sakoula D."/>
        </authorList>
    </citation>
    <scope>NUCLEOTIDE SEQUENCE [LARGE SCALE GENOMIC DNA]</scope>
</reference>
<evidence type="ECO:0000259" key="1">
    <source>
        <dbReference type="Pfam" id="PF01844"/>
    </source>
</evidence>
<protein>
    <recommendedName>
        <fullName evidence="1">HNH domain-containing protein</fullName>
    </recommendedName>
</protein>
<gene>
    <name evidence="2" type="ORF">NITLEN_80047</name>
</gene>
<dbReference type="GO" id="GO:0004519">
    <property type="term" value="F:endonuclease activity"/>
    <property type="evidence" value="ECO:0007669"/>
    <property type="project" value="InterPro"/>
</dbReference>
<dbReference type="GO" id="GO:0008270">
    <property type="term" value="F:zinc ion binding"/>
    <property type="evidence" value="ECO:0007669"/>
    <property type="project" value="InterPro"/>
</dbReference>
<dbReference type="Proteomes" id="UP000248168">
    <property type="component" value="Unassembled WGS sequence"/>
</dbReference>
<proteinExistence type="predicted"/>
<organism evidence="2 3">
    <name type="scientific">Nitrospira lenta</name>
    <dbReference type="NCBI Taxonomy" id="1436998"/>
    <lineage>
        <taxon>Bacteria</taxon>
        <taxon>Pseudomonadati</taxon>
        <taxon>Nitrospirota</taxon>
        <taxon>Nitrospiria</taxon>
        <taxon>Nitrospirales</taxon>
        <taxon>Nitrospiraceae</taxon>
        <taxon>Nitrospira</taxon>
    </lineage>
</organism>
<dbReference type="Gene3D" id="1.10.30.50">
    <property type="match status" value="1"/>
</dbReference>
<keyword evidence="3" id="KW-1185">Reference proteome</keyword>
<feature type="domain" description="HNH" evidence="1">
    <location>
        <begin position="231"/>
        <end position="285"/>
    </location>
</feature>
<dbReference type="Pfam" id="PF01844">
    <property type="entry name" value="HNH"/>
    <property type="match status" value="1"/>
</dbReference>
<dbReference type="RefSeq" id="WP_121990767.1">
    <property type="nucleotide sequence ID" value="NZ_OUNR01000021.1"/>
</dbReference>
<dbReference type="OrthoDB" id="9788621at2"/>
<dbReference type="InterPro" id="IPR003615">
    <property type="entry name" value="HNH_nuc"/>
</dbReference>
<dbReference type="InterPro" id="IPR002711">
    <property type="entry name" value="HNH"/>
</dbReference>
<dbReference type="CDD" id="cd00085">
    <property type="entry name" value="HNHc"/>
    <property type="match status" value="1"/>
</dbReference>